<evidence type="ECO:0000259" key="6">
    <source>
        <dbReference type="PROSITE" id="PS50102"/>
    </source>
</evidence>
<dbReference type="SUPFAM" id="SSF54928">
    <property type="entry name" value="RNA-binding domain, RBD"/>
    <property type="match status" value="2"/>
</dbReference>
<dbReference type="GO" id="GO:0003729">
    <property type="term" value="F:mRNA binding"/>
    <property type="evidence" value="ECO:0007669"/>
    <property type="project" value="InterPro"/>
</dbReference>
<dbReference type="Pfam" id="PF00076">
    <property type="entry name" value="RRM_1"/>
    <property type="match status" value="2"/>
</dbReference>
<evidence type="ECO:0000313" key="7">
    <source>
        <dbReference type="EMBL" id="WVZ09600.1"/>
    </source>
</evidence>
<dbReference type="InterPro" id="IPR000504">
    <property type="entry name" value="RRM_dom"/>
</dbReference>
<protein>
    <recommendedName>
        <fullName evidence="6">RRM domain-containing protein</fullName>
    </recommendedName>
</protein>
<keyword evidence="1" id="KW-0507">mRNA processing</keyword>
<name>A0AAQ3NG27_VIGMU</name>
<keyword evidence="8" id="KW-1185">Reference proteome</keyword>
<reference evidence="7 8" key="1">
    <citation type="journal article" date="2023" name="Life. Sci Alliance">
        <title>Evolutionary insights into 3D genome organization and epigenetic landscape of Vigna mungo.</title>
        <authorList>
            <person name="Junaid A."/>
            <person name="Singh B."/>
            <person name="Bhatia S."/>
        </authorList>
    </citation>
    <scope>NUCLEOTIDE SEQUENCE [LARGE SCALE GENOMIC DNA]</scope>
    <source>
        <strain evidence="7">Urdbean</strain>
    </source>
</reference>
<dbReference type="GO" id="GO:0006397">
    <property type="term" value="P:mRNA processing"/>
    <property type="evidence" value="ECO:0007669"/>
    <property type="project" value="UniProtKB-KW"/>
</dbReference>
<keyword evidence="3 4" id="KW-0694">RNA-binding</keyword>
<dbReference type="PANTHER" id="PTHR47640">
    <property type="entry name" value="TRNA SELENOCYSTEINE 1-ASSOCIATED PROTEIN 1-RELATED-RELATED"/>
    <property type="match status" value="1"/>
</dbReference>
<evidence type="ECO:0000256" key="1">
    <source>
        <dbReference type="ARBA" id="ARBA00022664"/>
    </source>
</evidence>
<feature type="compositionally biased region" description="Polar residues" evidence="5">
    <location>
        <begin position="227"/>
        <end position="240"/>
    </location>
</feature>
<accession>A0AAQ3NG27</accession>
<dbReference type="InterPro" id="IPR012677">
    <property type="entry name" value="Nucleotide-bd_a/b_plait_sf"/>
</dbReference>
<feature type="region of interest" description="Disordered" evidence="5">
    <location>
        <begin position="219"/>
        <end position="254"/>
    </location>
</feature>
<dbReference type="PANTHER" id="PTHR47640:SF27">
    <property type="entry name" value="OS07G0615400 PROTEIN"/>
    <property type="match status" value="1"/>
</dbReference>
<dbReference type="PROSITE" id="PS50102">
    <property type="entry name" value="RRM"/>
    <property type="match status" value="2"/>
</dbReference>
<dbReference type="FunFam" id="3.30.70.330:FF:000191">
    <property type="entry name" value="Oligouridylate-binding protein 1C"/>
    <property type="match status" value="1"/>
</dbReference>
<dbReference type="InterPro" id="IPR050825">
    <property type="entry name" value="RBM42_RBP45_47-like"/>
</dbReference>
<keyword evidence="2" id="KW-0677">Repeat</keyword>
<evidence type="ECO:0000256" key="3">
    <source>
        <dbReference type="ARBA" id="ARBA00022884"/>
    </source>
</evidence>
<dbReference type="AlphaFoldDB" id="A0AAQ3NG27"/>
<organism evidence="7 8">
    <name type="scientific">Vigna mungo</name>
    <name type="common">Black gram</name>
    <name type="synonym">Phaseolus mungo</name>
    <dbReference type="NCBI Taxonomy" id="3915"/>
    <lineage>
        <taxon>Eukaryota</taxon>
        <taxon>Viridiplantae</taxon>
        <taxon>Streptophyta</taxon>
        <taxon>Embryophyta</taxon>
        <taxon>Tracheophyta</taxon>
        <taxon>Spermatophyta</taxon>
        <taxon>Magnoliopsida</taxon>
        <taxon>eudicotyledons</taxon>
        <taxon>Gunneridae</taxon>
        <taxon>Pentapetalae</taxon>
        <taxon>rosids</taxon>
        <taxon>fabids</taxon>
        <taxon>Fabales</taxon>
        <taxon>Fabaceae</taxon>
        <taxon>Papilionoideae</taxon>
        <taxon>50 kb inversion clade</taxon>
        <taxon>NPAAA clade</taxon>
        <taxon>indigoferoid/millettioid clade</taxon>
        <taxon>Phaseoleae</taxon>
        <taxon>Vigna</taxon>
    </lineage>
</organism>
<feature type="domain" description="RRM" evidence="6">
    <location>
        <begin position="67"/>
        <end position="141"/>
    </location>
</feature>
<gene>
    <name evidence="7" type="ORF">V8G54_014130</name>
</gene>
<dbReference type="Proteomes" id="UP001374535">
    <property type="component" value="Chromosome 5"/>
</dbReference>
<dbReference type="SMART" id="SM00360">
    <property type="entry name" value="RRM"/>
    <property type="match status" value="3"/>
</dbReference>
<evidence type="ECO:0000256" key="5">
    <source>
        <dbReference type="SAM" id="MobiDB-lite"/>
    </source>
</evidence>
<dbReference type="Gene3D" id="3.30.70.330">
    <property type="match status" value="3"/>
</dbReference>
<evidence type="ECO:0000313" key="8">
    <source>
        <dbReference type="Proteomes" id="UP001374535"/>
    </source>
</evidence>
<evidence type="ECO:0000256" key="2">
    <source>
        <dbReference type="ARBA" id="ARBA00022737"/>
    </source>
</evidence>
<dbReference type="InterPro" id="IPR035979">
    <property type="entry name" value="RBD_domain_sf"/>
</dbReference>
<feature type="domain" description="RRM" evidence="6">
    <location>
        <begin position="258"/>
        <end position="343"/>
    </location>
</feature>
<evidence type="ECO:0000256" key="4">
    <source>
        <dbReference type="PROSITE-ProRule" id="PRU00176"/>
    </source>
</evidence>
<sequence length="428" mass="46934">FLPFSFNPISSSSENLTLEFEMQQQRLRQHAMMQPSLYHHPALLTPPQIEPILSGNLPPGFDSSSCRSVYVGNIHPQVTEPLLQELFSAAGALEGCKLIRKEKSSYGFVDYFDRSSAAFAIVTLNGRNIFGQPIKVNWAYASSQREDTSGHFNIFVGDLSPEVTDATLYACFSVYPSCSMFWFCDSIYQDAQSAINDLTGKWLGSRQIRCNWATKGASASDEKQSSDSKSVVELTNGTSEEGQEITNDDAPEKNPQYTTVYVGNLAPEARIIFETFYLFVTSVDLHHHFHSLGAGTIEDVRVQRDKGFGFVRYSTHAEAALAIQMGNARILFGKPVKCSWGSKPTPPGTASTPLPPPTSANVPGFSLASLAAYERQMALSKMGGAHALLHQQGQHALKQVAMGMGAPGAGYDARFQNVATTQHLMYYQ</sequence>
<proteinExistence type="predicted"/>
<dbReference type="GO" id="GO:0005829">
    <property type="term" value="C:cytosol"/>
    <property type="evidence" value="ECO:0007669"/>
    <property type="project" value="TreeGrafter"/>
</dbReference>
<feature type="non-terminal residue" evidence="7">
    <location>
        <position position="1"/>
    </location>
</feature>
<dbReference type="EMBL" id="CP144696">
    <property type="protein sequence ID" value="WVZ09600.1"/>
    <property type="molecule type" value="Genomic_DNA"/>
</dbReference>